<keyword evidence="1" id="KW-0732">Signal</keyword>
<reference evidence="3" key="3">
    <citation type="submission" date="2015-11" db="EMBL/GenBank/DDBJ databases">
        <authorList>
            <person name="Zhang Y."/>
            <person name="Guo Z."/>
        </authorList>
    </citation>
    <scope>NUCLEOTIDE SEQUENCE</scope>
    <source>
        <strain evidence="3">1</strain>
    </source>
</reference>
<dbReference type="Proteomes" id="UP000029925">
    <property type="component" value="Unassembled WGS sequence"/>
</dbReference>
<organism evidence="3 6">
    <name type="scientific">Helicobacter typhlonius</name>
    <dbReference type="NCBI Taxonomy" id="76936"/>
    <lineage>
        <taxon>Bacteria</taxon>
        <taxon>Pseudomonadati</taxon>
        <taxon>Campylobacterota</taxon>
        <taxon>Epsilonproteobacteria</taxon>
        <taxon>Campylobacterales</taxon>
        <taxon>Helicobacteraceae</taxon>
        <taxon>Helicobacter</taxon>
    </lineage>
</organism>
<keyword evidence="5" id="KW-1185">Reference proteome</keyword>
<proteinExistence type="predicted"/>
<evidence type="ECO:0000313" key="5">
    <source>
        <dbReference type="Proteomes" id="UP000029925"/>
    </source>
</evidence>
<protein>
    <submittedName>
        <fullName evidence="4">DUF4878 domain-containing protein</fullName>
    </submittedName>
</protein>
<dbReference type="OrthoDB" id="5327706at2"/>
<dbReference type="EMBL" id="LN907858">
    <property type="protein sequence ID" value="CUU40681.1"/>
    <property type="molecule type" value="Genomic_DNA"/>
</dbReference>
<dbReference type="AlphaFoldDB" id="A0A099UEG1"/>
<dbReference type="PATRIC" id="fig|76936.10.peg.1755"/>
<gene>
    <name evidence="3" type="ORF">BN2458_PEG1798</name>
    <name evidence="4" type="ORF">LS75_007050</name>
</gene>
<dbReference type="RefSeq" id="WP_034326213.1">
    <property type="nucleotide sequence ID" value="NZ_CAJTQN010000001.1"/>
</dbReference>
<name>A0A099UEG1_9HELI</name>
<feature type="domain" description="DUF4878" evidence="2">
    <location>
        <begin position="18"/>
        <end position="127"/>
    </location>
</feature>
<dbReference type="EMBL" id="JRPF02000008">
    <property type="protein sequence ID" value="TLD78204.1"/>
    <property type="molecule type" value="Genomic_DNA"/>
</dbReference>
<dbReference type="PROSITE" id="PS51257">
    <property type="entry name" value="PROKAR_LIPOPROTEIN"/>
    <property type="match status" value="1"/>
</dbReference>
<dbReference type="Proteomes" id="UP000064525">
    <property type="component" value="Chromosome I"/>
</dbReference>
<feature type="chain" id="PRO_5044540551" evidence="1">
    <location>
        <begin position="21"/>
        <end position="129"/>
    </location>
</feature>
<dbReference type="InterPro" id="IPR024267">
    <property type="entry name" value="DUF4878"/>
</dbReference>
<reference evidence="6" key="2">
    <citation type="submission" date="2015-11" db="EMBL/GenBank/DDBJ databases">
        <authorList>
            <person name="Anvar S.Y."/>
        </authorList>
    </citation>
    <scope>NUCLEOTIDE SEQUENCE [LARGE SCALE GENOMIC DNA]</scope>
</reference>
<evidence type="ECO:0000313" key="3">
    <source>
        <dbReference type="EMBL" id="CUU40681.1"/>
    </source>
</evidence>
<evidence type="ECO:0000259" key="2">
    <source>
        <dbReference type="Pfam" id="PF12870"/>
    </source>
</evidence>
<evidence type="ECO:0000313" key="4">
    <source>
        <dbReference type="EMBL" id="TLD78204.1"/>
    </source>
</evidence>
<dbReference type="KEGG" id="hty:BN2458_PEG1798"/>
<sequence length="129" mass="14117">MLKKLAFTLGAALALFFVGCGGDTPKDVAVSFIEDVYNGKGDALIKYVYIPENEKAGAKEFVEGKLKAAAEIAKENADNAGGVKNIEVLSEKVDEKKARIELRVNFKNGEDKMEHVKLTNIDGKWKIDL</sequence>
<accession>A0A099UEG1</accession>
<evidence type="ECO:0000256" key="1">
    <source>
        <dbReference type="SAM" id="SignalP"/>
    </source>
</evidence>
<reference evidence="4 5" key="1">
    <citation type="journal article" date="2014" name="Genome Announc.">
        <title>Draft genome sequences of eight enterohepatic helicobacter species isolated from both laboratory and wild rodents.</title>
        <authorList>
            <person name="Sheh A."/>
            <person name="Shen Z."/>
            <person name="Fox J.G."/>
        </authorList>
    </citation>
    <scope>NUCLEOTIDE SEQUENCE [LARGE SCALE GENOMIC DNA]</scope>
    <source>
        <strain evidence="4 5">MIT 98-6810</strain>
    </source>
</reference>
<dbReference type="GeneID" id="78151939"/>
<evidence type="ECO:0000313" key="6">
    <source>
        <dbReference type="Proteomes" id="UP000064525"/>
    </source>
</evidence>
<dbReference type="Gene3D" id="3.10.450.50">
    <property type="match status" value="1"/>
</dbReference>
<dbReference type="STRING" id="76936.BN2458_PEG1798"/>
<feature type="signal peptide" evidence="1">
    <location>
        <begin position="1"/>
        <end position="20"/>
    </location>
</feature>
<dbReference type="Pfam" id="PF12870">
    <property type="entry name" value="DUF4878"/>
    <property type="match status" value="1"/>
</dbReference>